<evidence type="ECO:0000313" key="1">
    <source>
        <dbReference type="EMBL" id="CAI9275574.1"/>
    </source>
</evidence>
<dbReference type="AlphaFoldDB" id="A0AA36DXV4"/>
<dbReference type="EMBL" id="OX465079">
    <property type="protein sequence ID" value="CAI9275574.1"/>
    <property type="molecule type" value="Genomic_DNA"/>
</dbReference>
<keyword evidence="2" id="KW-1185">Reference proteome</keyword>
<protein>
    <submittedName>
        <fullName evidence="1">Uncharacterized protein</fullName>
    </submittedName>
</protein>
<sequence>MRSFHEHLEDEEKSLGEEVMGLWERDMHLVDDLNESLHSQDELKKLNQDHQIKADDAISQHLELDNELEEKFHQFESWKFDIPKRNINWKLPFRTRMCASNCSRKSFPSTMPLFFRKMLKLHPWASSTPRPSKMH</sequence>
<organism evidence="1 2">
    <name type="scientific">Lactuca saligna</name>
    <name type="common">Willowleaf lettuce</name>
    <dbReference type="NCBI Taxonomy" id="75948"/>
    <lineage>
        <taxon>Eukaryota</taxon>
        <taxon>Viridiplantae</taxon>
        <taxon>Streptophyta</taxon>
        <taxon>Embryophyta</taxon>
        <taxon>Tracheophyta</taxon>
        <taxon>Spermatophyta</taxon>
        <taxon>Magnoliopsida</taxon>
        <taxon>eudicotyledons</taxon>
        <taxon>Gunneridae</taxon>
        <taxon>Pentapetalae</taxon>
        <taxon>asterids</taxon>
        <taxon>campanulids</taxon>
        <taxon>Asterales</taxon>
        <taxon>Asteraceae</taxon>
        <taxon>Cichorioideae</taxon>
        <taxon>Cichorieae</taxon>
        <taxon>Lactucinae</taxon>
        <taxon>Lactuca</taxon>
    </lineage>
</organism>
<gene>
    <name evidence="1" type="ORF">LSALG_LOCUS15600</name>
</gene>
<accession>A0AA36DXV4</accession>
<proteinExistence type="predicted"/>
<reference evidence="1" key="1">
    <citation type="submission" date="2023-04" db="EMBL/GenBank/DDBJ databases">
        <authorList>
            <person name="Vijverberg K."/>
            <person name="Xiong W."/>
            <person name="Schranz E."/>
        </authorList>
    </citation>
    <scope>NUCLEOTIDE SEQUENCE</scope>
</reference>
<evidence type="ECO:0000313" key="2">
    <source>
        <dbReference type="Proteomes" id="UP001177003"/>
    </source>
</evidence>
<dbReference type="Proteomes" id="UP001177003">
    <property type="component" value="Chromosome 3"/>
</dbReference>
<name>A0AA36DXV4_LACSI</name>